<organism evidence="7 8">
    <name type="scientific">Mycena chlorophos</name>
    <name type="common">Agaric fungus</name>
    <name type="synonym">Agaricus chlorophos</name>
    <dbReference type="NCBI Taxonomy" id="658473"/>
    <lineage>
        <taxon>Eukaryota</taxon>
        <taxon>Fungi</taxon>
        <taxon>Dikarya</taxon>
        <taxon>Basidiomycota</taxon>
        <taxon>Agaricomycotina</taxon>
        <taxon>Agaricomycetes</taxon>
        <taxon>Agaricomycetidae</taxon>
        <taxon>Agaricales</taxon>
        <taxon>Marasmiineae</taxon>
        <taxon>Mycenaceae</taxon>
        <taxon>Mycena</taxon>
    </lineage>
</organism>
<sequence>MPTNAVAENVFGTLGTVCWSIQLVPQVWKSYRDKSTEGLSDWLVLSWGIAAGFLGIYAIVQNLNIPLIVQPQLFALLCMISWGQCQYYGSSRPKWQSLLLGGGALALLGVFEVAMVFALRPSMNASAIRFFGVFSSVLLALGLSSQYYEIYQRKEVIGVSIAFMTVDLLGGVFSDLSLAFKPKFDSVAAATYTVVVVMDGVVILLAWILNPLARRRRAREALALEASSMDAERTEPAEDQPAEPEMREQGQVSRTRKIRSGFEPSSTTRSRSWQFCGEAQR</sequence>
<dbReference type="InterPro" id="IPR051415">
    <property type="entry name" value="LAAT-1"/>
</dbReference>
<dbReference type="Proteomes" id="UP000815677">
    <property type="component" value="Unassembled WGS sequence"/>
</dbReference>
<dbReference type="Pfam" id="PF04193">
    <property type="entry name" value="PQ-loop"/>
    <property type="match status" value="2"/>
</dbReference>
<name>A0ABQ0L0Q9_MYCCL</name>
<evidence type="ECO:0000256" key="3">
    <source>
        <dbReference type="ARBA" id="ARBA00022989"/>
    </source>
</evidence>
<evidence type="ECO:0000256" key="6">
    <source>
        <dbReference type="SAM" id="Phobius"/>
    </source>
</evidence>
<reference evidence="7" key="1">
    <citation type="submission" date="2014-09" db="EMBL/GenBank/DDBJ databases">
        <title>Genome sequence of the luminous mushroom Mycena chlorophos for searching fungal bioluminescence genes.</title>
        <authorList>
            <person name="Tanaka Y."/>
            <person name="Kasuga D."/>
            <person name="Oba Y."/>
            <person name="Hase S."/>
            <person name="Sato K."/>
            <person name="Oba Y."/>
            <person name="Sakakibara Y."/>
        </authorList>
    </citation>
    <scope>NUCLEOTIDE SEQUENCE</scope>
</reference>
<feature type="region of interest" description="Disordered" evidence="5">
    <location>
        <begin position="227"/>
        <end position="281"/>
    </location>
</feature>
<feature type="transmembrane region" description="Helical" evidence="6">
    <location>
        <begin position="156"/>
        <end position="174"/>
    </location>
</feature>
<dbReference type="PANTHER" id="PTHR16201">
    <property type="entry name" value="SEVEN TRANSMEMBRANE PROTEIN 1-RELATED"/>
    <property type="match status" value="1"/>
</dbReference>
<keyword evidence="4 6" id="KW-0472">Membrane</keyword>
<dbReference type="PANTHER" id="PTHR16201:SF37">
    <property type="entry name" value="PQ-LOOP REPEAT-CONTAINING PROTEIN"/>
    <property type="match status" value="1"/>
</dbReference>
<evidence type="ECO:0000256" key="2">
    <source>
        <dbReference type="ARBA" id="ARBA00022692"/>
    </source>
</evidence>
<dbReference type="EMBL" id="DF840172">
    <property type="protein sequence ID" value="GAT44753.1"/>
    <property type="molecule type" value="Genomic_DNA"/>
</dbReference>
<keyword evidence="3 6" id="KW-1133">Transmembrane helix</keyword>
<evidence type="ECO:0008006" key="9">
    <source>
        <dbReference type="Google" id="ProtNLM"/>
    </source>
</evidence>
<keyword evidence="8" id="KW-1185">Reference proteome</keyword>
<dbReference type="InterPro" id="IPR006603">
    <property type="entry name" value="PQ-loop_rpt"/>
</dbReference>
<accession>A0ABQ0L0Q9</accession>
<feature type="transmembrane region" description="Helical" evidence="6">
    <location>
        <begin position="125"/>
        <end position="144"/>
    </location>
</feature>
<keyword evidence="2 6" id="KW-0812">Transmembrane</keyword>
<evidence type="ECO:0000256" key="1">
    <source>
        <dbReference type="ARBA" id="ARBA00004141"/>
    </source>
</evidence>
<proteinExistence type="predicted"/>
<feature type="transmembrane region" description="Helical" evidence="6">
    <location>
        <begin position="186"/>
        <end position="209"/>
    </location>
</feature>
<comment type="subcellular location">
    <subcellularLocation>
        <location evidence="1">Membrane</location>
        <topology evidence="1">Multi-pass membrane protein</topology>
    </subcellularLocation>
</comment>
<feature type="transmembrane region" description="Helical" evidence="6">
    <location>
        <begin position="97"/>
        <end position="119"/>
    </location>
</feature>
<dbReference type="Gene3D" id="1.20.1280.290">
    <property type="match status" value="2"/>
</dbReference>
<feature type="transmembrane region" description="Helical" evidence="6">
    <location>
        <begin position="39"/>
        <end position="59"/>
    </location>
</feature>
<evidence type="ECO:0000313" key="7">
    <source>
        <dbReference type="EMBL" id="GAT44753.1"/>
    </source>
</evidence>
<dbReference type="SMART" id="SM00679">
    <property type="entry name" value="CTNS"/>
    <property type="match status" value="2"/>
</dbReference>
<gene>
    <name evidence="7" type="ORF">MCHLO_02364</name>
</gene>
<evidence type="ECO:0000256" key="4">
    <source>
        <dbReference type="ARBA" id="ARBA00023136"/>
    </source>
</evidence>
<feature type="compositionally biased region" description="Polar residues" evidence="5">
    <location>
        <begin position="263"/>
        <end position="273"/>
    </location>
</feature>
<evidence type="ECO:0000256" key="5">
    <source>
        <dbReference type="SAM" id="MobiDB-lite"/>
    </source>
</evidence>
<evidence type="ECO:0000313" key="8">
    <source>
        <dbReference type="Proteomes" id="UP000815677"/>
    </source>
</evidence>
<protein>
    <recommendedName>
        <fullName evidence="9">PQ-loop-domain-containing protein</fullName>
    </recommendedName>
</protein>